<keyword evidence="6 9" id="KW-0472">Membrane</keyword>
<feature type="transmembrane region" description="Helical" evidence="9">
    <location>
        <begin position="144"/>
        <end position="161"/>
    </location>
</feature>
<evidence type="ECO:0000256" key="7">
    <source>
        <dbReference type="PROSITE-ProRule" id="PRU00703"/>
    </source>
</evidence>
<dbReference type="CDD" id="cd04190">
    <property type="entry name" value="Chitin_synth_C"/>
    <property type="match status" value="1"/>
</dbReference>
<feature type="compositionally biased region" description="Low complexity" evidence="8">
    <location>
        <begin position="89"/>
        <end position="122"/>
    </location>
</feature>
<evidence type="ECO:0000313" key="12">
    <source>
        <dbReference type="Proteomes" id="UP000603453"/>
    </source>
</evidence>
<dbReference type="SUPFAM" id="SSF53448">
    <property type="entry name" value="Nucleotide-diphospho-sugar transferases"/>
    <property type="match status" value="1"/>
</dbReference>
<evidence type="ECO:0000256" key="1">
    <source>
        <dbReference type="ARBA" id="ARBA00004141"/>
    </source>
</evidence>
<proteinExistence type="predicted"/>
<name>A0A8H7QRV8_9FUNG</name>
<evidence type="ECO:0000256" key="9">
    <source>
        <dbReference type="SAM" id="Phobius"/>
    </source>
</evidence>
<dbReference type="InterPro" id="IPR000644">
    <property type="entry name" value="CBS_dom"/>
</dbReference>
<dbReference type="SUPFAM" id="SSF54631">
    <property type="entry name" value="CBS-domain pair"/>
    <property type="match status" value="2"/>
</dbReference>
<evidence type="ECO:0000256" key="3">
    <source>
        <dbReference type="ARBA" id="ARBA00022676"/>
    </source>
</evidence>
<sequence>MSNASPYGQNAPHQRRPQNDPPFTPRHGHTVNFDNSNLHNNPNPYHRGTTNINRSKSLTRPERQRPRTGMINRNPSQPQHTRMTPSPAPSSSSTTNPMNNQPMSTNLQQQLRQQKQQYQQQRHYARQEEPIQEKEKEPKVLTNWWAWIAYLCTCCFPSYIIRVWFGKSNKNMQQAWREKLTLCYLVATMCGLLAYIIYGLNIDLCPQDRISYPYAADINGERVPVQREEVSVFGQIYPFNITQSFFASQNLELSDTFQGMEIGAMFDGDTNNACAAYDSVPSCSITSPTGVTLSGDSCLPLSALHDYSSSIGFVSYDWKDLRADNMSSSDMGLIVDTIVNLTSYFDTDSAIFGAEVDNALRSTRGNDMTYALLYTAAGKNARPCIVARYGVGIASQEVGSCIADQLIMTVMFAVILIIIIIRYSMAVLFQWFISRRLTTPGGRSNWLAWRSIKGGNDDPANHVPGPYNNYGPMAQGSIQTLASNNNRSVQSSDPSAGLRGHQTDVVDTELYTVMLVTCYSEGEEGLKITMDSLSNTTYSNKHKIFFVIADGLITGAGESMSTPDIVVSIMDLTPAMANPKPVSYLAVADGEKQLNMAKVYAGHYNGTACVTIVKCGTEEEQKGAKAGNRGKRDSQVILMSFFQRVLFNDRFCELDYEIFWKMTWLMEGVTPDKFETVLMVDADTQVLPDALTYMVAAMANDITIMGLCGETRIANKRTSWVTAIQVFEYYISHHYAKAFESLFGMVTCLPGCFSMYRIKSPKNGAWVPVLANPDIILEYNQNVVTTLHEKNLLLLGEDRFLSTLMLRTFPNRQMMFVPQARCRTVVPDEFSVLLSQRRRWINSTVHNLMELVLVSDLCGIACLSMQFSVFIDLIGTLVLPAAIVMSVYLIVNTAITPDPQWQSIGLLLAILVLPAVLIALTTFKFIYVLWMIIYICALPVWNMVLPLYSFWHFDDFSWGATRVVVGEKKGESHGDKEGKFDSKRLVMKKWEDWEHERTGGGQRQARKFHLKSPQPLAAFDDVLHQFIQSRNVGDVLQKVKPTHRELVDLPSSSTIEQAFDLLLAHDILSIPIYRTDKNGQREYITIVSALDLLKLLSTKVSLDTLQTNRDVLLMPLSDAVGMTETMSVLKSSDGLDKLLQLFSYEKTHRVLIEQANATFVLLSQMDLIRFFQSSNHQLGSSILDLSVHDIKSTGIRATLNYKCTAAEAFLKLAGDNTISALPILDDNEDLIGEISAKDLRGLNRDRWETLSKPVVMYLKTSHGELFPPLTCHDGFTLSQIMTAFVIRKTYRLWWMDLKTGELKGVISLTDILSTFASHI</sequence>
<feature type="transmembrane region" description="Helical" evidence="9">
    <location>
        <begin position="182"/>
        <end position="200"/>
    </location>
</feature>
<dbReference type="GO" id="GO:0071944">
    <property type="term" value="C:cell periphery"/>
    <property type="evidence" value="ECO:0007669"/>
    <property type="project" value="TreeGrafter"/>
</dbReference>
<dbReference type="PANTHER" id="PTHR22914:SF41">
    <property type="entry name" value="CHITIN SYNTHASE 7"/>
    <property type="match status" value="1"/>
</dbReference>
<dbReference type="InterPro" id="IPR004835">
    <property type="entry name" value="Chitin_synth"/>
</dbReference>
<feature type="transmembrane region" description="Helical" evidence="9">
    <location>
        <begin position="873"/>
        <end position="891"/>
    </location>
</feature>
<evidence type="ECO:0000259" key="10">
    <source>
        <dbReference type="PROSITE" id="PS51371"/>
    </source>
</evidence>
<dbReference type="GO" id="GO:0030428">
    <property type="term" value="C:cell septum"/>
    <property type="evidence" value="ECO:0007669"/>
    <property type="project" value="TreeGrafter"/>
</dbReference>
<dbReference type="InterPro" id="IPR029044">
    <property type="entry name" value="Nucleotide-diphossugar_trans"/>
</dbReference>
<comment type="caution">
    <text evidence="11">The sequence shown here is derived from an EMBL/GenBank/DDBJ whole genome shotgun (WGS) entry which is preliminary data.</text>
</comment>
<dbReference type="SMART" id="SM00116">
    <property type="entry name" value="CBS"/>
    <property type="match status" value="3"/>
</dbReference>
<dbReference type="Pfam" id="PF03142">
    <property type="entry name" value="Chitin_synth_2"/>
    <property type="match status" value="1"/>
</dbReference>
<dbReference type="Gene3D" id="3.10.580.10">
    <property type="entry name" value="CBS-domain"/>
    <property type="match status" value="2"/>
</dbReference>
<dbReference type="EC" id="2.4.1.16" evidence="2"/>
<evidence type="ECO:0000256" key="2">
    <source>
        <dbReference type="ARBA" id="ARBA00012543"/>
    </source>
</evidence>
<dbReference type="CDD" id="cd02205">
    <property type="entry name" value="CBS_pair_SF"/>
    <property type="match status" value="1"/>
</dbReference>
<dbReference type="GO" id="GO:0016020">
    <property type="term" value="C:membrane"/>
    <property type="evidence" value="ECO:0007669"/>
    <property type="project" value="UniProtKB-SubCell"/>
</dbReference>
<feature type="transmembrane region" description="Helical" evidence="9">
    <location>
        <begin position="406"/>
        <end position="433"/>
    </location>
</feature>
<protein>
    <recommendedName>
        <fullName evidence="2">chitin synthase</fullName>
        <ecNumber evidence="2">2.4.1.16</ecNumber>
    </recommendedName>
</protein>
<keyword evidence="5 9" id="KW-1133">Transmembrane helix</keyword>
<dbReference type="PANTHER" id="PTHR22914">
    <property type="entry name" value="CHITIN SYNTHASE"/>
    <property type="match status" value="1"/>
</dbReference>
<organism evidence="11 12">
    <name type="scientific">Mucor saturninus</name>
    <dbReference type="NCBI Taxonomy" id="64648"/>
    <lineage>
        <taxon>Eukaryota</taxon>
        <taxon>Fungi</taxon>
        <taxon>Fungi incertae sedis</taxon>
        <taxon>Mucoromycota</taxon>
        <taxon>Mucoromycotina</taxon>
        <taxon>Mucoromycetes</taxon>
        <taxon>Mucorales</taxon>
        <taxon>Mucorineae</taxon>
        <taxon>Mucoraceae</taxon>
        <taxon>Mucor</taxon>
    </lineage>
</organism>
<accession>A0A8H7QRV8</accession>
<keyword evidence="3" id="KW-0328">Glycosyltransferase</keyword>
<keyword evidence="3" id="KW-0808">Transferase</keyword>
<feature type="domain" description="CBS" evidence="10">
    <location>
        <begin position="1041"/>
        <end position="1104"/>
    </location>
</feature>
<dbReference type="OrthoDB" id="370884at2759"/>
<dbReference type="Pfam" id="PF00571">
    <property type="entry name" value="CBS"/>
    <property type="match status" value="1"/>
</dbReference>
<feature type="compositionally biased region" description="Polar residues" evidence="8">
    <location>
        <begin position="71"/>
        <end position="83"/>
    </location>
</feature>
<dbReference type="Proteomes" id="UP000603453">
    <property type="component" value="Unassembled WGS sequence"/>
</dbReference>
<dbReference type="InterPro" id="IPR046342">
    <property type="entry name" value="CBS_dom_sf"/>
</dbReference>
<dbReference type="GO" id="GO:0004100">
    <property type="term" value="F:chitin synthase activity"/>
    <property type="evidence" value="ECO:0007669"/>
    <property type="project" value="UniProtKB-EC"/>
</dbReference>
<evidence type="ECO:0000256" key="5">
    <source>
        <dbReference type="ARBA" id="ARBA00022989"/>
    </source>
</evidence>
<evidence type="ECO:0000256" key="4">
    <source>
        <dbReference type="ARBA" id="ARBA00022692"/>
    </source>
</evidence>
<feature type="transmembrane region" description="Helical" evidence="9">
    <location>
        <begin position="903"/>
        <end position="921"/>
    </location>
</feature>
<comment type="subcellular location">
    <subcellularLocation>
        <location evidence="1">Membrane</location>
        <topology evidence="1">Multi-pass membrane protein</topology>
    </subcellularLocation>
</comment>
<dbReference type="EMBL" id="JAEPRD010000127">
    <property type="protein sequence ID" value="KAG2197516.1"/>
    <property type="molecule type" value="Genomic_DNA"/>
</dbReference>
<evidence type="ECO:0000313" key="11">
    <source>
        <dbReference type="EMBL" id="KAG2197516.1"/>
    </source>
</evidence>
<evidence type="ECO:0000256" key="6">
    <source>
        <dbReference type="ARBA" id="ARBA00023136"/>
    </source>
</evidence>
<dbReference type="GO" id="GO:0006031">
    <property type="term" value="P:chitin biosynthetic process"/>
    <property type="evidence" value="ECO:0007669"/>
    <property type="project" value="TreeGrafter"/>
</dbReference>
<keyword evidence="7" id="KW-0129">CBS domain</keyword>
<dbReference type="PROSITE" id="PS51371">
    <property type="entry name" value="CBS"/>
    <property type="match status" value="1"/>
</dbReference>
<feature type="compositionally biased region" description="Polar residues" evidence="8">
    <location>
        <begin position="1"/>
        <end position="12"/>
    </location>
</feature>
<evidence type="ECO:0000256" key="8">
    <source>
        <dbReference type="SAM" id="MobiDB-lite"/>
    </source>
</evidence>
<reference evidence="11" key="1">
    <citation type="submission" date="2020-12" db="EMBL/GenBank/DDBJ databases">
        <title>Metabolic potential, ecology and presence of endohyphal bacteria is reflected in genomic diversity of Mucoromycotina.</title>
        <authorList>
            <person name="Muszewska A."/>
            <person name="Okrasinska A."/>
            <person name="Steczkiewicz K."/>
            <person name="Drgas O."/>
            <person name="Orlowska M."/>
            <person name="Perlinska-Lenart U."/>
            <person name="Aleksandrzak-Piekarczyk T."/>
            <person name="Szatraj K."/>
            <person name="Zielenkiewicz U."/>
            <person name="Pilsyk S."/>
            <person name="Malc E."/>
            <person name="Mieczkowski P."/>
            <person name="Kruszewska J.S."/>
            <person name="Biernat P."/>
            <person name="Pawlowska J."/>
        </authorList>
    </citation>
    <scope>NUCLEOTIDE SEQUENCE</scope>
    <source>
        <strain evidence="11">WA0000017839</strain>
    </source>
</reference>
<feature type="region of interest" description="Disordered" evidence="8">
    <location>
        <begin position="1"/>
        <end position="133"/>
    </location>
</feature>
<feature type="transmembrane region" description="Helical" evidence="9">
    <location>
        <begin position="927"/>
        <end position="948"/>
    </location>
</feature>
<feature type="compositionally biased region" description="Polar residues" evidence="8">
    <location>
        <begin position="32"/>
        <end position="58"/>
    </location>
</feature>
<gene>
    <name evidence="11" type="ORF">INT47_007125</name>
</gene>
<keyword evidence="4 9" id="KW-0812">Transmembrane</keyword>
<keyword evidence="12" id="KW-1185">Reference proteome</keyword>